<dbReference type="Proteomes" id="UP000260823">
    <property type="component" value="Unassembled WGS sequence"/>
</dbReference>
<dbReference type="RefSeq" id="WP_117383175.1">
    <property type="nucleotide sequence ID" value="NZ_QWDE01000002.1"/>
</dbReference>
<dbReference type="EMBL" id="QWDE01000002">
    <property type="protein sequence ID" value="RFZ82772.1"/>
    <property type="molecule type" value="Genomic_DNA"/>
</dbReference>
<keyword evidence="2" id="KW-0808">Transferase</keyword>
<name>A0A3E2NP64_9SPHI</name>
<dbReference type="GO" id="GO:0016740">
    <property type="term" value="F:transferase activity"/>
    <property type="evidence" value="ECO:0007669"/>
    <property type="project" value="UniProtKB-KW"/>
</dbReference>
<organism evidence="2 3">
    <name type="scientific">Mucilaginibacter terrenus</name>
    <dbReference type="NCBI Taxonomy" id="2482727"/>
    <lineage>
        <taxon>Bacteria</taxon>
        <taxon>Pseudomonadati</taxon>
        <taxon>Bacteroidota</taxon>
        <taxon>Sphingobacteriia</taxon>
        <taxon>Sphingobacteriales</taxon>
        <taxon>Sphingobacteriaceae</taxon>
        <taxon>Mucilaginibacter</taxon>
    </lineage>
</organism>
<dbReference type="Gene3D" id="3.40.50.2000">
    <property type="entry name" value="Glycogen Phosphorylase B"/>
    <property type="match status" value="2"/>
</dbReference>
<dbReference type="OrthoDB" id="9813806at2"/>
<proteinExistence type="predicted"/>
<evidence type="ECO:0000259" key="1">
    <source>
        <dbReference type="Pfam" id="PF13524"/>
    </source>
</evidence>
<sequence length="372" mass="42650">MKISLFYHSLLSDWNHGNAHFLRGVVAELLSRGHDVKVYEPENNWSLANLIAGHGDSFLQEFRVSYPQLKSSFYDINTIDLHDVLKDQDLVIVHEWNEHSLVKKIGEYRNTLGGFQLIFHDTHHRAVTERESMMKYDLQYYDGVLAFGNVIRDIYLKEGWTKNAWTWHEAADTRIFHPMPHTEKEGDLVWIGNWGDDERTRELHTFLIEPVKELGLKAKIYGVRYPDHALKALEDAGIEYGNWLPNYKAPEVFAKYKVTVHVPRRPYVESLPGIPTIRPFEAMACGIPLVSSQWDDAENLFSPGKDFLVADSKESMKQHLSTIINDRSAAETLASNGLKTTLSRHTCAHRVDELEQIIQSLRSHVSATTSAE</sequence>
<dbReference type="CDD" id="cd03801">
    <property type="entry name" value="GT4_PimA-like"/>
    <property type="match status" value="1"/>
</dbReference>
<dbReference type="SUPFAM" id="SSF53756">
    <property type="entry name" value="UDP-Glycosyltransferase/glycogen phosphorylase"/>
    <property type="match status" value="1"/>
</dbReference>
<comment type="caution">
    <text evidence="2">The sequence shown here is derived from an EMBL/GenBank/DDBJ whole genome shotgun (WGS) entry which is preliminary data.</text>
</comment>
<dbReference type="Pfam" id="PF13524">
    <property type="entry name" value="Glyco_trans_1_2"/>
    <property type="match status" value="1"/>
</dbReference>
<feature type="domain" description="Spore protein YkvP/CgeB glycosyl transferase-like" evidence="1">
    <location>
        <begin position="205"/>
        <end position="355"/>
    </location>
</feature>
<gene>
    <name evidence="2" type="ORF">DYU05_11430</name>
</gene>
<dbReference type="InterPro" id="IPR055259">
    <property type="entry name" value="YkvP/CgeB_Glyco_trans-like"/>
</dbReference>
<accession>A0A3E2NP64</accession>
<reference evidence="2 3" key="1">
    <citation type="submission" date="2018-08" db="EMBL/GenBank/DDBJ databases">
        <title>Mucilaginibacter terrae sp. nov., isolated from manganese diggings.</title>
        <authorList>
            <person name="Huang Y."/>
            <person name="Zhou Z."/>
        </authorList>
    </citation>
    <scope>NUCLEOTIDE SEQUENCE [LARGE SCALE GENOMIC DNA]</scope>
    <source>
        <strain evidence="2 3">ZH6</strain>
    </source>
</reference>
<protein>
    <submittedName>
        <fullName evidence="2">Glycosyltransferase</fullName>
    </submittedName>
</protein>
<evidence type="ECO:0000313" key="2">
    <source>
        <dbReference type="EMBL" id="RFZ82772.1"/>
    </source>
</evidence>
<dbReference type="AlphaFoldDB" id="A0A3E2NP64"/>
<keyword evidence="3" id="KW-1185">Reference proteome</keyword>
<evidence type="ECO:0000313" key="3">
    <source>
        <dbReference type="Proteomes" id="UP000260823"/>
    </source>
</evidence>